<evidence type="ECO:0000313" key="2">
    <source>
        <dbReference type="WBParaSite" id="JU765_v2.g7892.t1"/>
    </source>
</evidence>
<reference evidence="2" key="1">
    <citation type="submission" date="2022-11" db="UniProtKB">
        <authorList>
            <consortium name="WormBaseParasite"/>
        </authorList>
    </citation>
    <scope>IDENTIFICATION</scope>
</reference>
<proteinExistence type="predicted"/>
<name>A0AC34RL85_9BILA</name>
<organism evidence="1 2">
    <name type="scientific">Panagrolaimus sp. JU765</name>
    <dbReference type="NCBI Taxonomy" id="591449"/>
    <lineage>
        <taxon>Eukaryota</taxon>
        <taxon>Metazoa</taxon>
        <taxon>Ecdysozoa</taxon>
        <taxon>Nematoda</taxon>
        <taxon>Chromadorea</taxon>
        <taxon>Rhabditida</taxon>
        <taxon>Tylenchina</taxon>
        <taxon>Panagrolaimomorpha</taxon>
        <taxon>Panagrolaimoidea</taxon>
        <taxon>Panagrolaimidae</taxon>
        <taxon>Panagrolaimus</taxon>
    </lineage>
</organism>
<accession>A0AC34RL85</accession>
<evidence type="ECO:0000313" key="1">
    <source>
        <dbReference type="Proteomes" id="UP000887576"/>
    </source>
</evidence>
<dbReference type="Proteomes" id="UP000887576">
    <property type="component" value="Unplaced"/>
</dbReference>
<protein>
    <submittedName>
        <fullName evidence="2">Uncharacterized protein</fullName>
    </submittedName>
</protein>
<sequence length="264" mass="30881">MPNTPISPPLSPTELRVARIDHETDNLTKAIQKRLFARYKTIAYFVVIGTYFIAFGEYFYLRLMSILLPDSIVYKRLCEKHEGEIVKRGFWNYLSVLICFFAVAFIQLVCFFLLTISRNFLHFRRKFKNFISMEEKLMMEMIIHIKKVMFDTVIFAFLVYTMTSIVIFAGIFYMVGMREEIDTTSRVFIHFFDAIMVVYFITFPLISFIYHPDILCSFKKCFSVPNREPAIPTSASASHLTAYKSANEDITQPEDLRVKITTTV</sequence>
<dbReference type="WBParaSite" id="JU765_v2.g7892.t1">
    <property type="protein sequence ID" value="JU765_v2.g7892.t1"/>
    <property type="gene ID" value="JU765_v2.g7892"/>
</dbReference>